<sequence length="1156" mass="123519">MAQRAIREADGKMLMRRFVEEATGGELKLAIRCASIPVRFSGSPTGLPAEAGKPWVDFATAEVKNPWLPGCRLVVKPDQLIKRRGKGGLLLLDATWEDAKAWISERAGTSIEVDGVTGRLEHFIVEPFLPHAPTDEYYVCVQSIREADEILFYHEGGVDVGDVDAKAVRLAVPVGAEASESAIRETLLGGVPEARRSALARFLSALVRVYRELHFCYLEINPLVMTGEDTSSISPLDMAAKLDEAAHFLCRKHWAGVEFPPPWGAKETPEEAYIRSLDAKTGASLKLTVLNPKGRIWTLVAGGGASVVYADTIADLGFGSELANYGEYSGAPTEDVTYEYARTVLSLMTRHPRTDGQDKVLIVGGGIANFTDVAKTFKGIMRALVDAAVELREQNVSVWVRRGGPNYEEGLRRMRALGSSIGLPIRVFGPRTHITAIVPLALGLPADGLAVVEFTDDDAAGLTSMIAPPPSGAAAAAAAATPAAPAAAAAAPAAKASSGVPARTPPRSEAAAAAETAGRISAAQGRVDAVSPTGAPTLVKKAPWELFDASTRCVVFGMQTRAVQSMLDFDFMCRRDTPSVAAIVFPFAGAHQHQFYWGPSEILVPVYPSVTDAFRKHPDADVLVNFASYRSAFDVSMEAIRPDPPLVRSVAIIAEGVPERQSRILIAEAEAKGVALIGPATVGGIKPGCFRIGNTAGMIDNVIAAKLYRPGCVGYVSKSGGMSNELNNIMAQHADGVAEGVAIGGDRYPGSRFIDHLLRYEMNPDVKMLVLLGEVGGTDEYEVAAAIRDGRISKPLVAWCIGTCAKVFPYEVQFGHAGALANSAAQTADAKNAALKAAGAVVPDNFNDFVGCVRATYQGLLRAGDVKPVAEVPPRRIPMDFQWAKQLGIIRKPANFISTISDDRGEELLYAGLPISEVVQRDVGVGGVVSLLWFKRRLPEYASRFIDIVLVITADHGPAVAGAHNTIVAARAGKDLVSSLASGLLTIGPRFGGALDGAAAAFSTAIDEGFTPAEFIEDMRRQRKLIPGIGHKVKSVHNPDKRVELVKAFAKEHFRETPVLDFALQVEALTVKKKANLILNVDGCIAACFVDLLRSCGAFTREEADNSIAQGCLNGLFVLGRSIGLMGHFLDQKRLKQGLYRHPTDDISYVLPDVDV</sequence>
<dbReference type="PROSITE" id="PS01217">
    <property type="entry name" value="SUCCINYL_COA_LIG_3"/>
    <property type="match status" value="1"/>
</dbReference>
<keyword evidence="11 23" id="KW-0479">Metal-binding</keyword>
<dbReference type="AlphaFoldDB" id="A0A5A8C7X1"/>
<dbReference type="GO" id="GO:0046872">
    <property type="term" value="F:metal ion binding"/>
    <property type="evidence" value="ECO:0007669"/>
    <property type="project" value="UniProtKB-UniRule"/>
</dbReference>
<dbReference type="InterPro" id="IPR017440">
    <property type="entry name" value="Cit_synth/succinyl-CoA_lig_AS"/>
</dbReference>
<evidence type="ECO:0000313" key="27">
    <source>
        <dbReference type="EMBL" id="KAA0148160.1"/>
    </source>
</evidence>
<evidence type="ECO:0000256" key="14">
    <source>
        <dbReference type="ARBA" id="ARBA00022842"/>
    </source>
</evidence>
<dbReference type="Gene3D" id="3.30.470.110">
    <property type="match status" value="1"/>
</dbReference>
<protein>
    <recommendedName>
        <fullName evidence="23">ATP-citrate synthase</fullName>
        <ecNumber evidence="23">2.3.3.8</ecNumber>
    </recommendedName>
    <alternativeName>
        <fullName evidence="23">ATP-citrate (pro-S-)-lyase</fullName>
    </alternativeName>
    <alternativeName>
        <fullName evidence="23">Citrate cleavage enzyme</fullName>
    </alternativeName>
</protein>
<organism evidence="27 30">
    <name type="scientific">Cafeteria roenbergensis</name>
    <name type="common">Marine flagellate</name>
    <dbReference type="NCBI Taxonomy" id="33653"/>
    <lineage>
        <taxon>Eukaryota</taxon>
        <taxon>Sar</taxon>
        <taxon>Stramenopiles</taxon>
        <taxon>Bigyra</taxon>
        <taxon>Opalozoa</taxon>
        <taxon>Bicosoecida</taxon>
        <taxon>Cafeteriaceae</taxon>
        <taxon>Cafeteria</taxon>
    </lineage>
</organism>
<comment type="similarity">
    <text evidence="3 23">In the C-terminal section; belongs to the succinate/malate CoA ligase alpha subunit family.</text>
</comment>
<dbReference type="GO" id="GO:0003878">
    <property type="term" value="F:ATP citrate synthase activity"/>
    <property type="evidence" value="ECO:0007669"/>
    <property type="project" value="UniProtKB-UniRule"/>
</dbReference>
<dbReference type="SUPFAM" id="SSF52210">
    <property type="entry name" value="Succinyl-CoA synthetase domains"/>
    <property type="match status" value="1"/>
</dbReference>
<reference evidence="29 30" key="1">
    <citation type="submission" date="2019-07" db="EMBL/GenBank/DDBJ databases">
        <title>Genomes of Cafeteria roenbergensis.</title>
        <authorList>
            <person name="Fischer M.G."/>
            <person name="Hackl T."/>
            <person name="Roman M."/>
        </authorList>
    </citation>
    <scope>NUCLEOTIDE SEQUENCE [LARGE SCALE GENOMIC DNA]</scope>
    <source>
        <strain evidence="27 30">BVI</strain>
        <strain evidence="28 29">E4-10P</strain>
    </source>
</reference>
<gene>
    <name evidence="28" type="ORF">FNF27_03185</name>
    <name evidence="27" type="ORF">FNF29_06819</name>
</gene>
<dbReference type="Gene3D" id="3.40.50.261">
    <property type="entry name" value="Succinyl-CoA synthetase domains"/>
    <property type="match status" value="2"/>
</dbReference>
<dbReference type="InterPro" id="IPR017866">
    <property type="entry name" value="Succ-CoA_synthase_bsu_CS"/>
</dbReference>
<evidence type="ECO:0000256" key="1">
    <source>
        <dbReference type="ARBA" id="ARBA00001946"/>
    </source>
</evidence>
<evidence type="ECO:0000256" key="4">
    <source>
        <dbReference type="ARBA" id="ARBA00010719"/>
    </source>
</evidence>
<dbReference type="SUPFAM" id="SSF56059">
    <property type="entry name" value="Glutathione synthetase ATP-binding domain-like"/>
    <property type="match status" value="1"/>
</dbReference>
<dbReference type="SUPFAM" id="SSF48256">
    <property type="entry name" value="Citrate synthase"/>
    <property type="match status" value="1"/>
</dbReference>
<dbReference type="Gene3D" id="1.10.580.10">
    <property type="entry name" value="Citrate Synthase, domain 1"/>
    <property type="match status" value="1"/>
</dbReference>
<dbReference type="InterPro" id="IPR016142">
    <property type="entry name" value="Citrate_synth-like_lrg_a-sub"/>
</dbReference>
<keyword evidence="12 23" id="KW-0547">Nucleotide-binding</keyword>
<dbReference type="GO" id="GO:0005524">
    <property type="term" value="F:ATP binding"/>
    <property type="evidence" value="ECO:0007669"/>
    <property type="project" value="UniProtKB-UniRule"/>
</dbReference>
<evidence type="ECO:0000256" key="23">
    <source>
        <dbReference type="PIRNR" id="PIRNR036511"/>
    </source>
</evidence>
<evidence type="ECO:0000256" key="7">
    <source>
        <dbReference type="ARBA" id="ARBA00022499"/>
    </source>
</evidence>
<dbReference type="FunFam" id="3.40.50.261:FF:000004">
    <property type="entry name" value="ATP-citrate synthase subunit"/>
    <property type="match status" value="1"/>
</dbReference>
<comment type="subunit">
    <text evidence="21">Composed of two subunits.</text>
</comment>
<keyword evidence="30" id="KW-1185">Reference proteome</keyword>
<keyword evidence="7" id="KW-1017">Isopeptide bond</keyword>
<evidence type="ECO:0000256" key="19">
    <source>
        <dbReference type="ARBA" id="ARBA00054002"/>
    </source>
</evidence>
<comment type="similarity">
    <text evidence="4 23">In the N-terminal section; belongs to the succinate/malate CoA ligase beta subunit family.</text>
</comment>
<dbReference type="InterPro" id="IPR033847">
    <property type="entry name" value="Citrt_syn/SCS-alpha_CS"/>
</dbReference>
<proteinExistence type="inferred from homology"/>
<evidence type="ECO:0000256" key="10">
    <source>
        <dbReference type="ARBA" id="ARBA00022679"/>
    </source>
</evidence>
<keyword evidence="9" id="KW-0597">Phosphoprotein</keyword>
<dbReference type="PANTHER" id="PTHR23118">
    <property type="entry name" value="ATP-CITRATE SYNTHASE"/>
    <property type="match status" value="1"/>
</dbReference>
<dbReference type="GO" id="GO:0006633">
    <property type="term" value="P:fatty acid biosynthetic process"/>
    <property type="evidence" value="ECO:0007669"/>
    <property type="project" value="TreeGrafter"/>
</dbReference>
<keyword evidence="16" id="KW-0007">Acetylation</keyword>
<evidence type="ECO:0000256" key="3">
    <source>
        <dbReference type="ARBA" id="ARBA00005899"/>
    </source>
</evidence>
<name>A0A5A8C7X1_CAFRO</name>
<dbReference type="FunFam" id="3.40.50.720:FF:000024">
    <property type="entry name" value="Probable ATP-citrate synthase"/>
    <property type="match status" value="1"/>
</dbReference>
<dbReference type="Pfam" id="PF00285">
    <property type="entry name" value="Citrate_synt"/>
    <property type="match status" value="1"/>
</dbReference>
<dbReference type="PROSITE" id="PS01216">
    <property type="entry name" value="SUCCINYL_COA_LIG_1"/>
    <property type="match status" value="1"/>
</dbReference>
<dbReference type="Pfam" id="PF00549">
    <property type="entry name" value="Ligase_CoA"/>
    <property type="match status" value="1"/>
</dbReference>
<dbReference type="InterPro" id="IPR002020">
    <property type="entry name" value="Citrate_synthase"/>
</dbReference>
<evidence type="ECO:0000256" key="21">
    <source>
        <dbReference type="ARBA" id="ARBA00062455"/>
    </source>
</evidence>
<keyword evidence="14 23" id="KW-0460">Magnesium</keyword>
<feature type="domain" description="CoA-binding" evidence="26">
    <location>
        <begin position="546"/>
        <end position="657"/>
    </location>
</feature>
<feature type="region of interest" description="Disordered" evidence="25">
    <location>
        <begin position="496"/>
        <end position="516"/>
    </location>
</feature>
<dbReference type="Gene3D" id="1.10.230.10">
    <property type="entry name" value="Cytochrome P450-Terp, domain 2"/>
    <property type="match status" value="1"/>
</dbReference>
<dbReference type="InterPro" id="IPR005811">
    <property type="entry name" value="SUCC_ACL_C"/>
</dbReference>
<comment type="function">
    <text evidence="22">Catalyzes the cleavage of citrate into oxaloacetate and acetyl-CoA, the latter serving as common substrate in multiple biochemical reactions in protein, carbohydrate and lipid metabolism.</text>
</comment>
<dbReference type="InterPro" id="IPR016143">
    <property type="entry name" value="Citrate_synth-like_sm_a-sub"/>
</dbReference>
<dbReference type="OrthoDB" id="3261737at2759"/>
<evidence type="ECO:0000256" key="5">
    <source>
        <dbReference type="ARBA" id="ARBA00011881"/>
    </source>
</evidence>
<dbReference type="Pfam" id="PF16114">
    <property type="entry name" value="Citrate_bind"/>
    <property type="match status" value="1"/>
</dbReference>
<dbReference type="PANTHER" id="PTHR23118:SF42">
    <property type="entry name" value="ATP-CITRATE SYNTHASE"/>
    <property type="match status" value="1"/>
</dbReference>
<comment type="function">
    <text evidence="19">Catalyzes the formation of cytosolic acetyl-CoA, which is mainly used for the biosynthesis of fatty acids and sterols.</text>
</comment>
<dbReference type="GO" id="GO:0006101">
    <property type="term" value="P:citrate metabolic process"/>
    <property type="evidence" value="ECO:0007669"/>
    <property type="project" value="InterPro"/>
</dbReference>
<evidence type="ECO:0000256" key="18">
    <source>
        <dbReference type="ARBA" id="ARBA00047593"/>
    </source>
</evidence>
<dbReference type="InterPro" id="IPR056749">
    <property type="entry name" value="Citrate_synth_N"/>
</dbReference>
<dbReference type="FunFam" id="3.40.50.261:FF:000003">
    <property type="entry name" value="ATP-citrate synthase subunit"/>
    <property type="match status" value="1"/>
</dbReference>
<evidence type="ECO:0000259" key="26">
    <source>
        <dbReference type="SMART" id="SM00881"/>
    </source>
</evidence>
<evidence type="ECO:0000256" key="17">
    <source>
        <dbReference type="ARBA" id="ARBA00023098"/>
    </source>
</evidence>
<evidence type="ECO:0000313" key="29">
    <source>
        <dbReference type="Proteomes" id="UP000322899"/>
    </source>
</evidence>
<comment type="catalytic activity">
    <reaction evidence="18 23">
        <text>oxaloacetate + acetyl-CoA + ADP + phosphate = citrate + ATP + CoA</text>
        <dbReference type="Rhea" id="RHEA:21160"/>
        <dbReference type="ChEBI" id="CHEBI:16452"/>
        <dbReference type="ChEBI" id="CHEBI:16947"/>
        <dbReference type="ChEBI" id="CHEBI:30616"/>
        <dbReference type="ChEBI" id="CHEBI:43474"/>
        <dbReference type="ChEBI" id="CHEBI:57287"/>
        <dbReference type="ChEBI" id="CHEBI:57288"/>
        <dbReference type="ChEBI" id="CHEBI:456216"/>
        <dbReference type="EC" id="2.3.3.8"/>
    </reaction>
</comment>
<comment type="subcellular location">
    <subcellularLocation>
        <location evidence="2">Cytoplasm</location>
        <location evidence="2">Cytosol</location>
    </subcellularLocation>
</comment>
<dbReference type="InterPro" id="IPR036969">
    <property type="entry name" value="Citrate_synthase_sf"/>
</dbReference>
<evidence type="ECO:0000256" key="9">
    <source>
        <dbReference type="ARBA" id="ARBA00022553"/>
    </source>
</evidence>
<dbReference type="PIRSF" id="PIRSF036511">
    <property type="entry name" value="ATP_citrt_syn"/>
    <property type="match status" value="1"/>
</dbReference>
<evidence type="ECO:0000256" key="16">
    <source>
        <dbReference type="ARBA" id="ARBA00022990"/>
    </source>
</evidence>
<evidence type="ECO:0000256" key="6">
    <source>
        <dbReference type="ARBA" id="ARBA00022490"/>
    </source>
</evidence>
<dbReference type="SMART" id="SM00881">
    <property type="entry name" value="CoA_binding"/>
    <property type="match status" value="1"/>
</dbReference>
<dbReference type="GO" id="GO:0005829">
    <property type="term" value="C:cytosol"/>
    <property type="evidence" value="ECO:0007669"/>
    <property type="project" value="UniProtKB-SubCell"/>
</dbReference>
<evidence type="ECO:0000256" key="12">
    <source>
        <dbReference type="ARBA" id="ARBA00022741"/>
    </source>
</evidence>
<comment type="caution">
    <text evidence="27">The sequence shown here is derived from an EMBL/GenBank/DDBJ whole genome shotgun (WGS) entry which is preliminary data.</text>
</comment>
<dbReference type="InterPro" id="IPR036291">
    <property type="entry name" value="NAD(P)-bd_dom_sf"/>
</dbReference>
<dbReference type="GO" id="GO:0006085">
    <property type="term" value="P:acetyl-CoA biosynthetic process"/>
    <property type="evidence" value="ECO:0007669"/>
    <property type="project" value="InterPro"/>
</dbReference>
<keyword evidence="15" id="KW-0832">Ubl conjugation</keyword>
<dbReference type="CDD" id="cd06100">
    <property type="entry name" value="CCL_ACL-C"/>
    <property type="match status" value="1"/>
</dbReference>
<keyword evidence="6 23" id="KW-0963">Cytoplasm</keyword>
<dbReference type="InterPro" id="IPR003781">
    <property type="entry name" value="CoA-bd"/>
</dbReference>
<evidence type="ECO:0000256" key="15">
    <source>
        <dbReference type="ARBA" id="ARBA00022843"/>
    </source>
</evidence>
<evidence type="ECO:0000256" key="2">
    <source>
        <dbReference type="ARBA" id="ARBA00004514"/>
    </source>
</evidence>
<keyword evidence="10 23" id="KW-0808">Transferase</keyword>
<comment type="subunit">
    <text evidence="5 23">Homotetramer.</text>
</comment>
<evidence type="ECO:0000256" key="13">
    <source>
        <dbReference type="ARBA" id="ARBA00022840"/>
    </source>
</evidence>
<keyword evidence="13 23" id="KW-0067">ATP-binding</keyword>
<dbReference type="Pfam" id="PF24948">
    <property type="entry name" value="Citrate_synth_N"/>
    <property type="match status" value="1"/>
</dbReference>
<evidence type="ECO:0000256" key="25">
    <source>
        <dbReference type="SAM" id="MobiDB-lite"/>
    </source>
</evidence>
<evidence type="ECO:0000256" key="22">
    <source>
        <dbReference type="ARBA" id="ARBA00093367"/>
    </source>
</evidence>
<accession>A0A5A8C7X1</accession>
<keyword evidence="8 23" id="KW-0444">Lipid biosynthesis</keyword>
<dbReference type="InterPro" id="IPR016102">
    <property type="entry name" value="Succinyl-CoA_synth-like"/>
</dbReference>
<dbReference type="Gene3D" id="3.40.50.720">
    <property type="entry name" value="NAD(P)-binding Rossmann-like Domain"/>
    <property type="match status" value="1"/>
</dbReference>
<dbReference type="InterPro" id="IPR032263">
    <property type="entry name" value="Citrate-bd"/>
</dbReference>
<dbReference type="SUPFAM" id="SSF51735">
    <property type="entry name" value="NAD(P)-binding Rossmann-fold domains"/>
    <property type="match status" value="1"/>
</dbReference>
<dbReference type="PROSITE" id="PS00399">
    <property type="entry name" value="SUCCINYL_COA_LIG_2"/>
    <property type="match status" value="1"/>
</dbReference>
<evidence type="ECO:0000256" key="8">
    <source>
        <dbReference type="ARBA" id="ARBA00022516"/>
    </source>
</evidence>
<evidence type="ECO:0000313" key="30">
    <source>
        <dbReference type="Proteomes" id="UP000323011"/>
    </source>
</evidence>
<evidence type="ECO:0000256" key="20">
    <source>
        <dbReference type="ARBA" id="ARBA00060724"/>
    </source>
</evidence>
<dbReference type="Proteomes" id="UP000323011">
    <property type="component" value="Unassembled WGS sequence"/>
</dbReference>
<feature type="active site" description="Tele-phosphohistidine intermediate" evidence="24">
    <location>
        <position position="816"/>
    </location>
</feature>
<evidence type="ECO:0000256" key="11">
    <source>
        <dbReference type="ARBA" id="ARBA00022723"/>
    </source>
</evidence>
<dbReference type="InterPro" id="IPR014608">
    <property type="entry name" value="ATP-citrate_synthase"/>
</dbReference>
<dbReference type="Proteomes" id="UP000322899">
    <property type="component" value="Unassembled WGS sequence"/>
</dbReference>
<comment type="similarity">
    <text evidence="20">Belongs to the succinate/malate CoA ligase alpha subunit family.</text>
</comment>
<comment type="cofactor">
    <cofactor evidence="1">
        <name>Mg(2+)</name>
        <dbReference type="ChEBI" id="CHEBI:18420"/>
    </cofactor>
</comment>
<dbReference type="OMA" id="MDYAWAK"/>
<dbReference type="EMBL" id="VLTN01000056">
    <property type="protein sequence ID" value="KAA0148160.1"/>
    <property type="molecule type" value="Genomic_DNA"/>
</dbReference>
<dbReference type="FunFam" id="1.10.230.10:FF:000005">
    <property type="entry name" value="ATP-citrate synthase subunit 1"/>
    <property type="match status" value="1"/>
</dbReference>
<evidence type="ECO:0000313" key="28">
    <source>
        <dbReference type="EMBL" id="KAA0175485.1"/>
    </source>
</evidence>
<dbReference type="EMBL" id="VLTO01000014">
    <property type="protein sequence ID" value="KAA0175485.1"/>
    <property type="molecule type" value="Genomic_DNA"/>
</dbReference>
<keyword evidence="17 23" id="KW-0443">Lipid metabolism</keyword>
<dbReference type="EC" id="2.3.3.8" evidence="23"/>
<evidence type="ECO:0000256" key="24">
    <source>
        <dbReference type="PIRSR" id="PIRSR036511-1"/>
    </source>
</evidence>